<keyword evidence="4" id="KW-1185">Reference proteome</keyword>
<accession>A0A0J1CUY0</accession>
<dbReference type="Proteomes" id="UP000035963">
    <property type="component" value="Unassembled WGS sequence"/>
</dbReference>
<feature type="chain" id="PRO_5005249162" description="Glycine zipper 2TM domain protein" evidence="2">
    <location>
        <begin position="18"/>
        <end position="78"/>
    </location>
</feature>
<sequence length="78" mass="7535">MLALALATVSFAAQVQAAGCLKGAVVGGVAGHYVGKGHAVLGAAGGCIVGHHMAAKKAKEDALAREHAQQAPSGMSGT</sequence>
<protein>
    <recommendedName>
        <fullName evidence="5">Glycine zipper 2TM domain protein</fullName>
    </recommendedName>
</protein>
<reference evidence="3 4" key="1">
    <citation type="journal article" date="2015" name="Genome Announc.">
        <title>Draft Genome Sequence of Burkholderia sp. Strain PML1(12), an Ectomycorrhizosphere-Inhabiting Bacterium with Effective Mineral-Weathering Ability.</title>
        <authorList>
            <person name="Uroz S."/>
            <person name="Oger P."/>
        </authorList>
    </citation>
    <scope>NUCLEOTIDE SEQUENCE [LARGE SCALE GENOMIC DNA]</scope>
    <source>
        <strain evidence="4">PML1(12)</strain>
    </source>
</reference>
<comment type="caution">
    <text evidence="3">The sequence shown here is derived from an EMBL/GenBank/DDBJ whole genome shotgun (WGS) entry which is preliminary data.</text>
</comment>
<dbReference type="EMBL" id="AEJF01000126">
    <property type="protein sequence ID" value="KLU24422.1"/>
    <property type="molecule type" value="Genomic_DNA"/>
</dbReference>
<evidence type="ECO:0000313" key="3">
    <source>
        <dbReference type="EMBL" id="KLU24422.1"/>
    </source>
</evidence>
<feature type="signal peptide" evidence="2">
    <location>
        <begin position="1"/>
        <end position="17"/>
    </location>
</feature>
<dbReference type="AlphaFoldDB" id="A0A0J1CUY0"/>
<evidence type="ECO:0000313" key="4">
    <source>
        <dbReference type="Proteomes" id="UP000035963"/>
    </source>
</evidence>
<gene>
    <name evidence="3" type="ORF">EOS_20245</name>
</gene>
<proteinExistence type="predicted"/>
<keyword evidence="2" id="KW-0732">Signal</keyword>
<feature type="region of interest" description="Disordered" evidence="1">
    <location>
        <begin position="59"/>
        <end position="78"/>
    </location>
</feature>
<evidence type="ECO:0000256" key="2">
    <source>
        <dbReference type="SAM" id="SignalP"/>
    </source>
</evidence>
<feature type="compositionally biased region" description="Basic and acidic residues" evidence="1">
    <location>
        <begin position="59"/>
        <end position="68"/>
    </location>
</feature>
<evidence type="ECO:0008006" key="5">
    <source>
        <dbReference type="Google" id="ProtNLM"/>
    </source>
</evidence>
<name>A0A0J1CUY0_9BURK</name>
<dbReference type="PATRIC" id="fig|908627.4.peg.4536"/>
<evidence type="ECO:0000256" key="1">
    <source>
        <dbReference type="SAM" id="MobiDB-lite"/>
    </source>
</evidence>
<organism evidence="3 4">
    <name type="scientific">Caballeronia mineralivorans PML1(12)</name>
    <dbReference type="NCBI Taxonomy" id="908627"/>
    <lineage>
        <taxon>Bacteria</taxon>
        <taxon>Pseudomonadati</taxon>
        <taxon>Pseudomonadota</taxon>
        <taxon>Betaproteobacteria</taxon>
        <taxon>Burkholderiales</taxon>
        <taxon>Burkholderiaceae</taxon>
        <taxon>Caballeronia</taxon>
    </lineage>
</organism>